<sequence length="1108" mass="119959">MLKSAATFFCLLLAAGARAQAPADLQAAFQAPPQSALPRVWWHWMQGNITKAGIRQDLLWMQRTGIGGFQNFDANLATPQVVPNRLAYMTPAWKEAFRYMTRLTDSLHLEMGVAGSPGWSESGGPWVQPADGMKKVVWTETRVQGGTTHVVAPKPSGVAGPFQNIPKQPEFGMSAEPGPSYYRDVAVVAYKLPEADKTLSELGATVTASGGRFQLAQLTDGDLGTTALLPPDVAHGFAWVQFAFPRPQTIRAITMVGGGSMGNFGMGGDAADARALEASDDGVHFKPVCPIPRGAVLQQTIAIPETTARYFRVTVKTPPPIMDMAAVFMGTKPAPPKPSPGTEIAEIVLHPVARVHRFEEKAAFAPASGLRPEPTPAAPNVINPADIIDLTGKLDAAGTLNWTAPPGTWMVVRVGYSLTGIVNHPATPEATGLEVDKLDPVAVKKYFTTYLDMYQDATGGLMGSKGGLQYLVTDSWEAGAQNWTSNLPQEFQKRRGYALLPWLPVLTGHVVKSAQASEQFLFDYRLTLSDLVAAYHYDALTDILAARGLKRYTESHEVGRALIADGMEVKRRAAVPMSAMWTPSPMVNGGDQTGYQADDRESASVAHLYGQNLAAAESMTAMGLGGSAYSYAPENLKPTADLEFASGINRIMIHSMVHQPVEDRLPGLGLGPFGQWFNRHETWAEQARAWTTYLARTSYLLQQGRFVADVLYYYGEGQNITDLFGKRLPRVPEGYNYDFLNADALVHLLSVKDGKLVTPSGMSYRVLALDSSARQLSVPVLRKLRELVRAGATVAGVKPTSTPSLGDDPQEFQRLVSDIWGGKNPNVSTGKSLETVLAALRVVPDFAYNKPQPTTKLLYVHRTLPDGEVYWVNSRNEAAQTVEAMFRVAGKAPQLWHPETGKVEAASYTMANGLTKVKLPLAPNDAVFVVFQNATAKPSFTVPVAAEQKLATFAEDWQVAFQPNRGAPSSASFAKLASYTEHSSAGIKYFSGTATYTKTVTAPASWFGGPGQLWLDLGEVKNLAEVIVNGQSLGVVWKKPFRVDVTKAFKPGANQVEIKVTNLWVNRLIGDAQPGVTDKITYTSLPFYQADAQLLPAGLLGPVVLLKQ</sequence>
<reference evidence="4 5" key="1">
    <citation type="submission" date="2022-03" db="EMBL/GenBank/DDBJ databases">
        <title>Hymenobactersp. isolated from the air.</title>
        <authorList>
            <person name="Won M."/>
            <person name="Kwon S.-W."/>
        </authorList>
    </citation>
    <scope>NUCLEOTIDE SEQUENCE [LARGE SCALE GENOMIC DNA]</scope>
    <source>
        <strain evidence="4 5">KACC 22596</strain>
        <plasmid evidence="4 5">unnamed1</plasmid>
    </source>
</reference>
<dbReference type="RefSeq" id="WP_243520392.1">
    <property type="nucleotide sequence ID" value="NZ_CP094535.1"/>
</dbReference>
<feature type="chain" id="PRO_5046288660" evidence="3">
    <location>
        <begin position="20"/>
        <end position="1108"/>
    </location>
</feature>
<keyword evidence="4" id="KW-0614">Plasmid</keyword>
<gene>
    <name evidence="4" type="ORF">MTP16_23645</name>
</gene>
<evidence type="ECO:0000256" key="1">
    <source>
        <dbReference type="ARBA" id="ARBA00022729"/>
    </source>
</evidence>
<dbReference type="Proteomes" id="UP000831390">
    <property type="component" value="Plasmid unnamed1"/>
</dbReference>
<organism evidence="4 5">
    <name type="scientific">Hymenobacter monticola</name>
    <dbReference type="NCBI Taxonomy" id="1705399"/>
    <lineage>
        <taxon>Bacteria</taxon>
        <taxon>Pseudomonadati</taxon>
        <taxon>Bacteroidota</taxon>
        <taxon>Cytophagia</taxon>
        <taxon>Cytophagales</taxon>
        <taxon>Hymenobacteraceae</taxon>
        <taxon>Hymenobacter</taxon>
    </lineage>
</organism>
<evidence type="ECO:0000313" key="5">
    <source>
        <dbReference type="Proteomes" id="UP000831390"/>
    </source>
</evidence>
<keyword evidence="2 4" id="KW-0378">Hydrolase</keyword>
<proteinExistence type="predicted"/>
<dbReference type="EMBL" id="CP094535">
    <property type="protein sequence ID" value="UOE36484.1"/>
    <property type="molecule type" value="Genomic_DNA"/>
</dbReference>
<protein>
    <submittedName>
        <fullName evidence="4">Glycoside hydrolase</fullName>
    </submittedName>
</protein>
<dbReference type="PANTHER" id="PTHR43817:SF1">
    <property type="entry name" value="HYDROLASE, FAMILY 43, PUTATIVE (AFU_ORTHOLOGUE AFUA_3G01660)-RELATED"/>
    <property type="match status" value="1"/>
</dbReference>
<geneLocation type="plasmid" evidence="4 5">
    <name>unnamed1</name>
</geneLocation>
<evidence type="ECO:0000256" key="2">
    <source>
        <dbReference type="ARBA" id="ARBA00022801"/>
    </source>
</evidence>
<dbReference type="PANTHER" id="PTHR43817">
    <property type="entry name" value="GLYCOSYL HYDROLASE"/>
    <property type="match status" value="1"/>
</dbReference>
<evidence type="ECO:0000256" key="3">
    <source>
        <dbReference type="SAM" id="SignalP"/>
    </source>
</evidence>
<dbReference type="SUPFAM" id="SSF49785">
    <property type="entry name" value="Galactose-binding domain-like"/>
    <property type="match status" value="2"/>
</dbReference>
<dbReference type="NCBIfam" id="NF045579">
    <property type="entry name" value="rhamnoside_JR"/>
    <property type="match status" value="1"/>
</dbReference>
<dbReference type="InterPro" id="IPR008979">
    <property type="entry name" value="Galactose-bd-like_sf"/>
</dbReference>
<keyword evidence="5" id="KW-1185">Reference proteome</keyword>
<feature type="signal peptide" evidence="3">
    <location>
        <begin position="1"/>
        <end position="19"/>
    </location>
</feature>
<evidence type="ECO:0000313" key="4">
    <source>
        <dbReference type="EMBL" id="UOE36484.1"/>
    </source>
</evidence>
<dbReference type="Pfam" id="PF17132">
    <property type="entry name" value="Glyco_hydro_106"/>
    <property type="match status" value="1"/>
</dbReference>
<keyword evidence="1 3" id="KW-0732">Signal</keyword>
<accession>A0ABY4BBE3</accession>
<dbReference type="GO" id="GO:0016787">
    <property type="term" value="F:hydrolase activity"/>
    <property type="evidence" value="ECO:0007669"/>
    <property type="project" value="UniProtKB-KW"/>
</dbReference>
<name>A0ABY4BBE3_9BACT</name>
<dbReference type="Gene3D" id="2.60.120.260">
    <property type="entry name" value="Galactose-binding domain-like"/>
    <property type="match status" value="2"/>
</dbReference>